<evidence type="ECO:0000259" key="2">
    <source>
        <dbReference type="Pfam" id="PF09335"/>
    </source>
</evidence>
<proteinExistence type="predicted"/>
<accession>A0A250WWX4</accession>
<feature type="domain" description="VTT" evidence="2">
    <location>
        <begin position="148"/>
        <end position="265"/>
    </location>
</feature>
<feature type="transmembrane region" description="Helical" evidence="1">
    <location>
        <begin position="93"/>
        <end position="115"/>
    </location>
</feature>
<reference evidence="3 4" key="1">
    <citation type="submission" date="2017-08" db="EMBL/GenBank/DDBJ databases">
        <title>Acidophilic green algal genome provides insights into adaptation to an acidic environment.</title>
        <authorList>
            <person name="Hirooka S."/>
            <person name="Hirose Y."/>
            <person name="Kanesaki Y."/>
            <person name="Higuchi S."/>
            <person name="Fujiwara T."/>
            <person name="Onuma R."/>
            <person name="Era A."/>
            <person name="Ohbayashi R."/>
            <person name="Uzuka A."/>
            <person name="Nozaki H."/>
            <person name="Yoshikawa H."/>
            <person name="Miyagishima S.Y."/>
        </authorList>
    </citation>
    <scope>NUCLEOTIDE SEQUENCE [LARGE SCALE GENOMIC DNA]</scope>
    <source>
        <strain evidence="3 4">NIES-2499</strain>
    </source>
</reference>
<feature type="transmembrane region" description="Helical" evidence="1">
    <location>
        <begin position="168"/>
        <end position="189"/>
    </location>
</feature>
<dbReference type="Proteomes" id="UP000232323">
    <property type="component" value="Unassembled WGS sequence"/>
</dbReference>
<gene>
    <name evidence="3" type="ORF">CEUSTIGMA_g2566.t1</name>
</gene>
<evidence type="ECO:0000313" key="4">
    <source>
        <dbReference type="Proteomes" id="UP000232323"/>
    </source>
</evidence>
<keyword evidence="1" id="KW-0472">Membrane</keyword>
<organism evidence="3 4">
    <name type="scientific">Chlamydomonas eustigma</name>
    <dbReference type="NCBI Taxonomy" id="1157962"/>
    <lineage>
        <taxon>Eukaryota</taxon>
        <taxon>Viridiplantae</taxon>
        <taxon>Chlorophyta</taxon>
        <taxon>core chlorophytes</taxon>
        <taxon>Chlorophyceae</taxon>
        <taxon>CS clade</taxon>
        <taxon>Chlamydomonadales</taxon>
        <taxon>Chlamydomonadaceae</taxon>
        <taxon>Chlamydomonas</taxon>
    </lineage>
</organism>
<dbReference type="Pfam" id="PF09335">
    <property type="entry name" value="VTT_dom"/>
    <property type="match status" value="1"/>
</dbReference>
<sequence length="316" mass="33416">MLYRGSCRYTVLKQRQTSCQFPTSKGLCNHHWVFRKLHNFSQTSHFWIACDNRLIVRSKKEEWDDRSIESLPGSGDQASEDTADAQLGSVRGILLALLLIAAAAVTLSGTGSTILNEVLETLAAVDADSPVLPAVYILVYAIATVLLFPASVLTLAAGAIFGPLKGTILVSAASTLGATLAFLTSRYLLQPLVEKRLEENPKLQAVIKGISSQGFKLVLLLRLSPVFPFNLLNYALGATTISLVQYVGASWLGMIPGTCAYVLLGGAGRAAAAAATSNTADTTQLLLYGVGAAATLAVTKLVSDAASKSLNDIDQS</sequence>
<dbReference type="STRING" id="1157962.A0A250WWX4"/>
<feature type="transmembrane region" description="Helical" evidence="1">
    <location>
        <begin position="135"/>
        <end position="161"/>
    </location>
</feature>
<keyword evidence="1" id="KW-1133">Transmembrane helix</keyword>
<dbReference type="InterPro" id="IPR053240">
    <property type="entry name" value="VTT_domain"/>
</dbReference>
<name>A0A250WWX4_9CHLO</name>
<dbReference type="InterPro" id="IPR032816">
    <property type="entry name" value="VTT_dom"/>
</dbReference>
<comment type="caution">
    <text evidence="3">The sequence shown here is derived from an EMBL/GenBank/DDBJ whole genome shotgun (WGS) entry which is preliminary data.</text>
</comment>
<evidence type="ECO:0000313" key="3">
    <source>
        <dbReference type="EMBL" id="GAX75122.1"/>
    </source>
</evidence>
<keyword evidence="4" id="KW-1185">Reference proteome</keyword>
<evidence type="ECO:0000256" key="1">
    <source>
        <dbReference type="SAM" id="Phobius"/>
    </source>
</evidence>
<keyword evidence="1" id="KW-0812">Transmembrane</keyword>
<dbReference type="PANTHER" id="PTHR46826">
    <property type="match status" value="1"/>
</dbReference>
<dbReference type="EMBL" id="BEGY01000010">
    <property type="protein sequence ID" value="GAX75122.1"/>
    <property type="molecule type" value="Genomic_DNA"/>
</dbReference>
<dbReference type="OrthoDB" id="166803at2759"/>
<protein>
    <recommendedName>
        <fullName evidence="2">VTT domain-containing protein</fullName>
    </recommendedName>
</protein>
<dbReference type="AlphaFoldDB" id="A0A250WWX4"/>
<dbReference type="PANTHER" id="PTHR46826:SF1">
    <property type="entry name" value="TVP38_TMEM64 FAMILY MEMBRANE PROTEIN YDJX"/>
    <property type="match status" value="1"/>
</dbReference>